<dbReference type="GO" id="GO:0016513">
    <property type="term" value="C:core-binding factor complex"/>
    <property type="evidence" value="ECO:0007669"/>
    <property type="project" value="TreeGrafter"/>
</dbReference>
<dbReference type="InterPro" id="IPR003417">
    <property type="entry name" value="CBF_beta"/>
</dbReference>
<dbReference type="PANTHER" id="PTHR10276">
    <property type="entry name" value="CORE-BINDING FACTOR, BETA SUBUNIT"/>
    <property type="match status" value="1"/>
</dbReference>
<dbReference type="OrthoDB" id="5789213at2759"/>
<gene>
    <name evidence="4" type="ORF">CAMP_LOCUS2560</name>
</gene>
<evidence type="ECO:0000313" key="5">
    <source>
        <dbReference type="Proteomes" id="UP001152747"/>
    </source>
</evidence>
<dbReference type="GO" id="GO:0003713">
    <property type="term" value="F:transcription coactivator activity"/>
    <property type="evidence" value="ECO:0007669"/>
    <property type="project" value="InterPro"/>
</dbReference>
<name>A0A9P1I7H9_9PELO</name>
<accession>A0A9P1I7H9</accession>
<comment type="subcellular location">
    <subcellularLocation>
        <location evidence="1">Nucleus</location>
    </subcellularLocation>
</comment>
<dbReference type="GO" id="GO:0006357">
    <property type="term" value="P:regulation of transcription by RNA polymerase II"/>
    <property type="evidence" value="ECO:0007669"/>
    <property type="project" value="TreeGrafter"/>
</dbReference>
<dbReference type="InterPro" id="IPR036552">
    <property type="entry name" value="CBF_bsu_sf"/>
</dbReference>
<reference evidence="4" key="1">
    <citation type="submission" date="2022-11" db="EMBL/GenBank/DDBJ databases">
        <authorList>
            <person name="Kikuchi T."/>
        </authorList>
    </citation>
    <scope>NUCLEOTIDE SEQUENCE</scope>
    <source>
        <strain evidence="4">PS1010</strain>
    </source>
</reference>
<protein>
    <submittedName>
        <fullName evidence="4">Uncharacterized protein</fullName>
    </submittedName>
</protein>
<dbReference type="EMBL" id="CANHGI010000001">
    <property type="protein sequence ID" value="CAI5439923.1"/>
    <property type="molecule type" value="Genomic_DNA"/>
</dbReference>
<dbReference type="Pfam" id="PF02312">
    <property type="entry name" value="CBF_beta"/>
    <property type="match status" value="1"/>
</dbReference>
<dbReference type="SUPFAM" id="SSF50723">
    <property type="entry name" value="Core binding factor beta, CBF"/>
    <property type="match status" value="1"/>
</dbReference>
<evidence type="ECO:0000256" key="1">
    <source>
        <dbReference type="ARBA" id="ARBA00004123"/>
    </source>
</evidence>
<proteinExistence type="inferred from homology"/>
<dbReference type="PANTHER" id="PTHR10276:SF3">
    <property type="entry name" value="CORE-BINDING FACTOR SUBUNIT BETA"/>
    <property type="match status" value="1"/>
</dbReference>
<evidence type="ECO:0000256" key="2">
    <source>
        <dbReference type="ARBA" id="ARBA00023242"/>
    </source>
</evidence>
<evidence type="ECO:0000313" key="4">
    <source>
        <dbReference type="EMBL" id="CAI5439923.1"/>
    </source>
</evidence>
<keyword evidence="2" id="KW-0539">Nucleus</keyword>
<comment type="caution">
    <text evidence="4">The sequence shown here is derived from an EMBL/GenBank/DDBJ whole genome shotgun (WGS) entry which is preliminary data.</text>
</comment>
<dbReference type="Proteomes" id="UP001152747">
    <property type="component" value="Unassembled WGS sequence"/>
</dbReference>
<evidence type="ECO:0000256" key="3">
    <source>
        <dbReference type="ARBA" id="ARBA00025734"/>
    </source>
</evidence>
<dbReference type="GO" id="GO:0043565">
    <property type="term" value="F:sequence-specific DNA binding"/>
    <property type="evidence" value="ECO:0007669"/>
    <property type="project" value="TreeGrafter"/>
</dbReference>
<keyword evidence="5" id="KW-1185">Reference proteome</keyword>
<sequence length="137" mass="15948">MRRVVADQTANFQSDHFLAQLAHFSEAKFTLFEHAPIGERRQRFRNLVQQQKMTLTFSRTGITIPIQLEFSEELQNELNFRSLPLIFNGVWVKIRGAIGFDTLEGRVQFEKIDEPPEELEFLSDSQLQQLRSQGLPI</sequence>
<comment type="similarity">
    <text evidence="3">Belongs to the CBF-beta family.</text>
</comment>
<dbReference type="Gene3D" id="2.40.250.10">
    <property type="entry name" value="Core binding factor, beta subunit"/>
    <property type="match status" value="1"/>
</dbReference>
<dbReference type="AlphaFoldDB" id="A0A9P1I7H9"/>
<organism evidence="4 5">
    <name type="scientific">Caenorhabditis angaria</name>
    <dbReference type="NCBI Taxonomy" id="860376"/>
    <lineage>
        <taxon>Eukaryota</taxon>
        <taxon>Metazoa</taxon>
        <taxon>Ecdysozoa</taxon>
        <taxon>Nematoda</taxon>
        <taxon>Chromadorea</taxon>
        <taxon>Rhabditida</taxon>
        <taxon>Rhabditina</taxon>
        <taxon>Rhabditomorpha</taxon>
        <taxon>Rhabditoidea</taxon>
        <taxon>Rhabditidae</taxon>
        <taxon>Peloderinae</taxon>
        <taxon>Caenorhabditis</taxon>
    </lineage>
</organism>